<keyword evidence="3" id="KW-1185">Reference proteome</keyword>
<reference evidence="2" key="1">
    <citation type="journal article" date="2020" name="Appl. Environ. Microbiol.">
        <title>Medium-Chain Fatty Acid Synthesis by 'Candidatus Weimeria bifida' gen. nov., sp. nov., and 'Candidatus Pseudoramibacter fermentans' sp. nov.</title>
        <authorList>
            <person name="Scarborough M.J."/>
            <person name="Myers K.S."/>
            <person name="Donohue T.J."/>
            <person name="Noguera D.R."/>
        </authorList>
    </citation>
    <scope>NUCLEOTIDE SEQUENCE</scope>
    <source>
        <strain evidence="2">LCO1.1</strain>
    </source>
</reference>
<feature type="region of interest" description="Disordered" evidence="1">
    <location>
        <begin position="97"/>
        <end position="117"/>
    </location>
</feature>
<dbReference type="Proteomes" id="UP000460257">
    <property type="component" value="Unassembled WGS sequence"/>
</dbReference>
<protein>
    <submittedName>
        <fullName evidence="2">Uncharacterized protein</fullName>
    </submittedName>
</protein>
<gene>
    <name evidence="2" type="ORF">FRC54_05320</name>
</gene>
<evidence type="ECO:0000313" key="2">
    <source>
        <dbReference type="EMBL" id="MQN01340.1"/>
    </source>
</evidence>
<name>A0A6N7IZI8_9FIRM</name>
<dbReference type="AlphaFoldDB" id="A0A6N7IZI8"/>
<proteinExistence type="predicted"/>
<comment type="caution">
    <text evidence="2">The sequence shown here is derived from an EMBL/GenBank/DDBJ whole genome shotgun (WGS) entry which is preliminary data.</text>
</comment>
<dbReference type="EMBL" id="VOGC01000004">
    <property type="protein sequence ID" value="MQN01340.1"/>
    <property type="molecule type" value="Genomic_DNA"/>
</dbReference>
<accession>A0A6N7IZI8</accession>
<sequence length="176" mass="20139">MELLYTCISRLAAVIAKQDETFLPAELKHYADPNDFNRVMYHQRSTDTDERLQTILKDADTILLISSGKYDTLQTYELLVRCLSEQTIIEDGKRRLREKSDGRMDSAMLQNPSDPDATFRIKAGKGHRGYALILKNPSAKPDRGNGFQYDVNTHSDSAFLKENLEARKNQMKQQPL</sequence>
<evidence type="ECO:0000313" key="3">
    <source>
        <dbReference type="Proteomes" id="UP000460257"/>
    </source>
</evidence>
<evidence type="ECO:0000256" key="1">
    <source>
        <dbReference type="SAM" id="MobiDB-lite"/>
    </source>
</evidence>
<organism evidence="2 3">
    <name type="scientific">Candidatus Weimeria bifida</name>
    <dbReference type="NCBI Taxonomy" id="2599074"/>
    <lineage>
        <taxon>Bacteria</taxon>
        <taxon>Bacillati</taxon>
        <taxon>Bacillota</taxon>
        <taxon>Clostridia</taxon>
        <taxon>Lachnospirales</taxon>
        <taxon>Lachnospiraceae</taxon>
        <taxon>Candidatus Weimeria</taxon>
    </lineage>
</organism>